<evidence type="ECO:0000313" key="2">
    <source>
        <dbReference type="EMBL" id="EMP42305.1"/>
    </source>
</evidence>
<feature type="region of interest" description="Disordered" evidence="1">
    <location>
        <begin position="71"/>
        <end position="99"/>
    </location>
</feature>
<sequence>MLALCSRGVTGASEAPLASFSRPQRKESVGRTSLAPCLESNQVVDPLVLTSSPHLEEAIAALPPSILQEDFRGHQELLEDGSKPPPPGKGDGGALRLSV</sequence>
<keyword evidence="3" id="KW-1185">Reference proteome</keyword>
<dbReference type="EMBL" id="KB476411">
    <property type="protein sequence ID" value="EMP42305.1"/>
    <property type="molecule type" value="Genomic_DNA"/>
</dbReference>
<gene>
    <name evidence="2" type="ORF">UY3_00467</name>
</gene>
<feature type="region of interest" description="Disordered" evidence="1">
    <location>
        <begin position="1"/>
        <end position="35"/>
    </location>
</feature>
<reference evidence="3" key="1">
    <citation type="journal article" date="2013" name="Nat. Genet.">
        <title>The draft genomes of soft-shell turtle and green sea turtle yield insights into the development and evolution of the turtle-specific body plan.</title>
        <authorList>
            <person name="Wang Z."/>
            <person name="Pascual-Anaya J."/>
            <person name="Zadissa A."/>
            <person name="Li W."/>
            <person name="Niimura Y."/>
            <person name="Huang Z."/>
            <person name="Li C."/>
            <person name="White S."/>
            <person name="Xiong Z."/>
            <person name="Fang D."/>
            <person name="Wang B."/>
            <person name="Ming Y."/>
            <person name="Chen Y."/>
            <person name="Zheng Y."/>
            <person name="Kuraku S."/>
            <person name="Pignatelli M."/>
            <person name="Herrero J."/>
            <person name="Beal K."/>
            <person name="Nozawa M."/>
            <person name="Li Q."/>
            <person name="Wang J."/>
            <person name="Zhang H."/>
            <person name="Yu L."/>
            <person name="Shigenobu S."/>
            <person name="Wang J."/>
            <person name="Liu J."/>
            <person name="Flicek P."/>
            <person name="Searle S."/>
            <person name="Wang J."/>
            <person name="Kuratani S."/>
            <person name="Yin Y."/>
            <person name="Aken B."/>
            <person name="Zhang G."/>
            <person name="Irie N."/>
        </authorList>
    </citation>
    <scope>NUCLEOTIDE SEQUENCE [LARGE SCALE GENOMIC DNA]</scope>
</reference>
<accession>M7C2D2</accession>
<proteinExistence type="predicted"/>
<evidence type="ECO:0000313" key="3">
    <source>
        <dbReference type="Proteomes" id="UP000031443"/>
    </source>
</evidence>
<dbReference type="AlphaFoldDB" id="M7C2D2"/>
<evidence type="ECO:0000256" key="1">
    <source>
        <dbReference type="SAM" id="MobiDB-lite"/>
    </source>
</evidence>
<organism evidence="2 3">
    <name type="scientific">Chelonia mydas</name>
    <name type="common">Green sea-turtle</name>
    <name type="synonym">Chelonia agassizi</name>
    <dbReference type="NCBI Taxonomy" id="8469"/>
    <lineage>
        <taxon>Eukaryota</taxon>
        <taxon>Metazoa</taxon>
        <taxon>Chordata</taxon>
        <taxon>Craniata</taxon>
        <taxon>Vertebrata</taxon>
        <taxon>Euteleostomi</taxon>
        <taxon>Archelosauria</taxon>
        <taxon>Testudinata</taxon>
        <taxon>Testudines</taxon>
        <taxon>Cryptodira</taxon>
        <taxon>Durocryptodira</taxon>
        <taxon>Americhelydia</taxon>
        <taxon>Chelonioidea</taxon>
        <taxon>Cheloniidae</taxon>
        <taxon>Chelonia</taxon>
    </lineage>
</organism>
<name>M7C2D2_CHEMY</name>
<feature type="compositionally biased region" description="Basic and acidic residues" evidence="1">
    <location>
        <begin position="71"/>
        <end position="82"/>
    </location>
</feature>
<protein>
    <submittedName>
        <fullName evidence="2">Uncharacterized protein</fullName>
    </submittedName>
</protein>
<dbReference type="Proteomes" id="UP000031443">
    <property type="component" value="Unassembled WGS sequence"/>
</dbReference>